<dbReference type="Proteomes" id="UP001498398">
    <property type="component" value="Unassembled WGS sequence"/>
</dbReference>
<sequence>MDDISDELTIDGIRNLSDICLDALRNPDKPRPQDEHPAGQLHKDFMLQLRNKSSQTTLLRFIPSYERYLEAVLCEAAERENHFIRGSIDAYLALRRYTGAIKPSFDLILLPVEIPDEVLLDPRIVKLEMIAIDMVAVANDVVSFNVEQARGDVHNAVIVIMHQKGLNVQEAMNDVNEWYNQRGKDFLDAMLDLPECPSIDVREKLKWYVHGLGNWVTANYEWSLGSKRFFGSLNDSIKDTGMITLLPREQTALEYK</sequence>
<comment type="cofactor">
    <cofactor evidence="1 6">
        <name>Mg(2+)</name>
        <dbReference type="ChEBI" id="CHEBI:18420"/>
    </cofactor>
</comment>
<keyword evidence="3 6" id="KW-0479">Metal-binding</keyword>
<dbReference type="PANTHER" id="PTHR35201:SF4">
    <property type="entry name" value="BETA-PINACENE SYNTHASE-RELATED"/>
    <property type="match status" value="1"/>
</dbReference>
<evidence type="ECO:0000313" key="7">
    <source>
        <dbReference type="EMBL" id="KAK7463516.1"/>
    </source>
</evidence>
<evidence type="ECO:0000313" key="8">
    <source>
        <dbReference type="Proteomes" id="UP001498398"/>
    </source>
</evidence>
<dbReference type="EC" id="4.2.3.-" evidence="6"/>
<dbReference type="InterPro" id="IPR034686">
    <property type="entry name" value="Terpene_cyclase-like_2"/>
</dbReference>
<comment type="similarity">
    <text evidence="2 6">Belongs to the terpene synthase family.</text>
</comment>
<protein>
    <recommendedName>
        <fullName evidence="6">Terpene synthase</fullName>
        <ecNumber evidence="6">4.2.3.-</ecNumber>
    </recommendedName>
</protein>
<proteinExistence type="inferred from homology"/>
<accession>A0ABR1JLP1</accession>
<evidence type="ECO:0000256" key="2">
    <source>
        <dbReference type="ARBA" id="ARBA00006333"/>
    </source>
</evidence>
<dbReference type="InterPro" id="IPR008949">
    <property type="entry name" value="Isoprenoid_synthase_dom_sf"/>
</dbReference>
<evidence type="ECO:0000256" key="6">
    <source>
        <dbReference type="RuleBase" id="RU366034"/>
    </source>
</evidence>
<evidence type="ECO:0000256" key="1">
    <source>
        <dbReference type="ARBA" id="ARBA00001946"/>
    </source>
</evidence>
<dbReference type="SFLD" id="SFLDS00005">
    <property type="entry name" value="Isoprenoid_Synthase_Type_I"/>
    <property type="match status" value="1"/>
</dbReference>
<evidence type="ECO:0000256" key="4">
    <source>
        <dbReference type="ARBA" id="ARBA00022842"/>
    </source>
</evidence>
<dbReference type="SFLD" id="SFLDG01020">
    <property type="entry name" value="Terpene_Cyclase_Like_2"/>
    <property type="match status" value="1"/>
</dbReference>
<evidence type="ECO:0000256" key="5">
    <source>
        <dbReference type="ARBA" id="ARBA00023239"/>
    </source>
</evidence>
<keyword evidence="8" id="KW-1185">Reference proteome</keyword>
<keyword evidence="5 6" id="KW-0456">Lyase</keyword>
<dbReference type="EMBL" id="JBANRG010000009">
    <property type="protein sequence ID" value="KAK7463516.1"/>
    <property type="molecule type" value="Genomic_DNA"/>
</dbReference>
<keyword evidence="4 6" id="KW-0460">Magnesium</keyword>
<gene>
    <name evidence="7" type="ORF">VKT23_006864</name>
</gene>
<evidence type="ECO:0000256" key="3">
    <source>
        <dbReference type="ARBA" id="ARBA00022723"/>
    </source>
</evidence>
<dbReference type="PANTHER" id="PTHR35201">
    <property type="entry name" value="TERPENE SYNTHASE"/>
    <property type="match status" value="1"/>
</dbReference>
<dbReference type="SUPFAM" id="SSF48576">
    <property type="entry name" value="Terpenoid synthases"/>
    <property type="match status" value="1"/>
</dbReference>
<comment type="caution">
    <text evidence="7">The sequence shown here is derived from an EMBL/GenBank/DDBJ whole genome shotgun (WGS) entry which is preliminary data.</text>
</comment>
<name>A0ABR1JLP1_9AGAR</name>
<reference evidence="7 8" key="1">
    <citation type="submission" date="2024-01" db="EMBL/GenBank/DDBJ databases">
        <title>A draft genome for the cacao thread blight pathogen Marasmiellus scandens.</title>
        <authorList>
            <person name="Baruah I.K."/>
            <person name="Leung J."/>
            <person name="Bukari Y."/>
            <person name="Amoako-Attah I."/>
            <person name="Meinhardt L.W."/>
            <person name="Bailey B.A."/>
            <person name="Cohen S.P."/>
        </authorList>
    </citation>
    <scope>NUCLEOTIDE SEQUENCE [LARGE SCALE GENOMIC DNA]</scope>
    <source>
        <strain evidence="7 8">GH-19</strain>
    </source>
</reference>
<dbReference type="Gene3D" id="1.10.600.10">
    <property type="entry name" value="Farnesyl Diphosphate Synthase"/>
    <property type="match status" value="1"/>
</dbReference>
<organism evidence="7 8">
    <name type="scientific">Marasmiellus scandens</name>
    <dbReference type="NCBI Taxonomy" id="2682957"/>
    <lineage>
        <taxon>Eukaryota</taxon>
        <taxon>Fungi</taxon>
        <taxon>Dikarya</taxon>
        <taxon>Basidiomycota</taxon>
        <taxon>Agaricomycotina</taxon>
        <taxon>Agaricomycetes</taxon>
        <taxon>Agaricomycetidae</taxon>
        <taxon>Agaricales</taxon>
        <taxon>Marasmiineae</taxon>
        <taxon>Omphalotaceae</taxon>
        <taxon>Marasmiellus</taxon>
    </lineage>
</organism>
<dbReference type="Pfam" id="PF19086">
    <property type="entry name" value="Terpene_syn_C_2"/>
    <property type="match status" value="1"/>
</dbReference>